<sequence>MLSANVEAIVAALLLGAILNIIPIVGTILWIIIVFAVVYDTCTDSTVASKRKEEPRICEVRKYEINYTDVDQVFDYPKTEIRIVRR</sequence>
<feature type="transmembrane region" description="Helical" evidence="1">
    <location>
        <begin position="12"/>
        <end position="39"/>
    </location>
</feature>
<dbReference type="AlphaFoldDB" id="A0A2M7R9L1"/>
<organism evidence="2 3">
    <name type="scientific">Candidatus Magasanikbacteria bacterium CG_4_10_14_0_8_um_filter_32_14</name>
    <dbReference type="NCBI Taxonomy" id="1974640"/>
    <lineage>
        <taxon>Bacteria</taxon>
        <taxon>Candidatus Magasanikiibacteriota</taxon>
    </lineage>
</organism>
<keyword evidence="1" id="KW-0472">Membrane</keyword>
<keyword evidence="1" id="KW-0812">Transmembrane</keyword>
<reference evidence="3" key="1">
    <citation type="submission" date="2017-09" db="EMBL/GenBank/DDBJ databases">
        <title>Depth-based differentiation of microbial function through sediment-hosted aquifers and enrichment of novel symbionts in the deep terrestrial subsurface.</title>
        <authorList>
            <person name="Probst A.J."/>
            <person name="Ladd B."/>
            <person name="Jarett J.K."/>
            <person name="Geller-Mcgrath D.E."/>
            <person name="Sieber C.M.K."/>
            <person name="Emerson J.B."/>
            <person name="Anantharaman K."/>
            <person name="Thomas B.C."/>
            <person name="Malmstrom R."/>
            <person name="Stieglmeier M."/>
            <person name="Klingl A."/>
            <person name="Woyke T."/>
            <person name="Ryan C.M."/>
            <person name="Banfield J.F."/>
        </authorList>
    </citation>
    <scope>NUCLEOTIDE SEQUENCE [LARGE SCALE GENOMIC DNA]</scope>
</reference>
<comment type="caution">
    <text evidence="2">The sequence shown here is derived from an EMBL/GenBank/DDBJ whole genome shotgun (WGS) entry which is preliminary data.</text>
</comment>
<accession>A0A2M7R9L1</accession>
<evidence type="ECO:0000313" key="2">
    <source>
        <dbReference type="EMBL" id="PIY93458.1"/>
    </source>
</evidence>
<protein>
    <submittedName>
        <fullName evidence="2">Uncharacterized protein</fullName>
    </submittedName>
</protein>
<name>A0A2M7R9L1_9BACT</name>
<dbReference type="Proteomes" id="UP000229449">
    <property type="component" value="Unassembled WGS sequence"/>
</dbReference>
<keyword evidence="1" id="KW-1133">Transmembrane helix</keyword>
<dbReference type="EMBL" id="PFMA01000039">
    <property type="protein sequence ID" value="PIY93458.1"/>
    <property type="molecule type" value="Genomic_DNA"/>
</dbReference>
<evidence type="ECO:0000256" key="1">
    <source>
        <dbReference type="SAM" id="Phobius"/>
    </source>
</evidence>
<gene>
    <name evidence="2" type="ORF">COY69_01580</name>
</gene>
<proteinExistence type="predicted"/>
<evidence type="ECO:0000313" key="3">
    <source>
        <dbReference type="Proteomes" id="UP000229449"/>
    </source>
</evidence>